<dbReference type="RefSeq" id="WP_262686834.1">
    <property type="nucleotide sequence ID" value="NZ_JAOQIO010000095.1"/>
</dbReference>
<dbReference type="EMBL" id="JAOQIO010000095">
    <property type="protein sequence ID" value="MCU6795978.1"/>
    <property type="molecule type" value="Genomic_DNA"/>
</dbReference>
<accession>A0ABT2UMW7</accession>
<dbReference type="InterPro" id="IPR006748">
    <property type="entry name" value="NH2Glyco/OHUrea_AB-resist_kin"/>
</dbReference>
<sequence>MIQLPEKFIHTIVGVHQERGALWLEHFEELIQYCENRWSFQVQAAYPLSFNFVAPVLFHNGTEAVLKLGVPNKEIITEAEALRMYKGNGCARLWDADTDKGILILEKATPGHTLKTIVDDDEAVRLASAVMRKLQVSPPLRPLFPSTADWAKGFDKLRTRYYGSTGPLPERMVRKAEEWFAKLHKTWRNPQLLHGDLHHENLLSAEREPYIAIDPKGLIGELEYGVISFLMNNLPEKHPSDIMRRRIELFSTELTLDPVRIMTWGYCHTVLSAWWCVEDQVGDPLKSLELAAVFEKLLEEKA</sequence>
<gene>
    <name evidence="1" type="ORF">OB236_28045</name>
</gene>
<dbReference type="Gene3D" id="3.90.1200.10">
    <property type="match status" value="1"/>
</dbReference>
<dbReference type="SUPFAM" id="SSF56112">
    <property type="entry name" value="Protein kinase-like (PK-like)"/>
    <property type="match status" value="1"/>
</dbReference>
<dbReference type="Proteomes" id="UP001652445">
    <property type="component" value="Unassembled WGS sequence"/>
</dbReference>
<reference evidence="1 2" key="1">
    <citation type="submission" date="2022-09" db="EMBL/GenBank/DDBJ databases">
        <authorList>
            <person name="Han X.L."/>
            <person name="Wang Q."/>
            <person name="Lu T."/>
        </authorList>
    </citation>
    <scope>NUCLEOTIDE SEQUENCE [LARGE SCALE GENOMIC DNA]</scope>
    <source>
        <strain evidence="1 2">WQ 127069</strain>
    </source>
</reference>
<dbReference type="Pfam" id="PF04655">
    <property type="entry name" value="APH_6_hur"/>
    <property type="match status" value="1"/>
</dbReference>
<keyword evidence="2" id="KW-1185">Reference proteome</keyword>
<organism evidence="1 2">
    <name type="scientific">Paenibacillus baimaensis</name>
    <dbReference type="NCBI Taxonomy" id="2982185"/>
    <lineage>
        <taxon>Bacteria</taxon>
        <taxon>Bacillati</taxon>
        <taxon>Bacillota</taxon>
        <taxon>Bacilli</taxon>
        <taxon>Bacillales</taxon>
        <taxon>Paenibacillaceae</taxon>
        <taxon>Paenibacillus</taxon>
    </lineage>
</organism>
<comment type="caution">
    <text evidence="1">The sequence shown here is derived from an EMBL/GenBank/DDBJ whole genome shotgun (WGS) entry which is preliminary data.</text>
</comment>
<evidence type="ECO:0000313" key="2">
    <source>
        <dbReference type="Proteomes" id="UP001652445"/>
    </source>
</evidence>
<dbReference type="InterPro" id="IPR011009">
    <property type="entry name" value="Kinase-like_dom_sf"/>
</dbReference>
<proteinExistence type="predicted"/>
<protein>
    <submittedName>
        <fullName evidence="1">Aminoglycoside phosphotransferase family protein</fullName>
    </submittedName>
</protein>
<name>A0ABT2UMW7_9BACL</name>
<evidence type="ECO:0000313" key="1">
    <source>
        <dbReference type="EMBL" id="MCU6795978.1"/>
    </source>
</evidence>